<dbReference type="EMBL" id="AWSU01000037">
    <property type="protein sequence ID" value="ERI80118.1"/>
    <property type="molecule type" value="Genomic_DNA"/>
</dbReference>
<organism evidence="1 2">
    <name type="scientific">[Clostridium] symbiosum ATCC 14940</name>
    <dbReference type="NCBI Taxonomy" id="411472"/>
    <lineage>
        <taxon>Bacteria</taxon>
        <taxon>Bacillati</taxon>
        <taxon>Bacillota</taxon>
        <taxon>Clostridia</taxon>
        <taxon>Lachnospirales</taxon>
        <taxon>Lachnospiraceae</taxon>
        <taxon>Otoolea</taxon>
    </lineage>
</organism>
<evidence type="ECO:0000313" key="2">
    <source>
        <dbReference type="Proteomes" id="UP000016491"/>
    </source>
</evidence>
<protein>
    <submittedName>
        <fullName evidence="1">Uncharacterized protein</fullName>
    </submittedName>
</protein>
<sequence length="154" mass="17354">MSPGKPEILLCTGGFLRIYMGDFCNAGVAPVLLDDVREDAGILTEGNFDMVVTTINHVDDVKRLVKKKTGGELPFEVEMVVMSPGRLSISQVAKIEKRQTAVLIYQDEWYLYSMKRYLRELAMKGRGEYVRAGEALSYLEQADEKVKAKSEERV</sequence>
<dbReference type="RefSeq" id="WP_021643889.1">
    <property type="nucleotide sequence ID" value="NZ_KE993053.1"/>
</dbReference>
<dbReference type="Proteomes" id="UP000016491">
    <property type="component" value="Unassembled WGS sequence"/>
</dbReference>
<proteinExistence type="predicted"/>
<gene>
    <name evidence="1" type="ORF">CLOSYM_00467</name>
</gene>
<dbReference type="AlphaFoldDB" id="A0ABC9U2U8"/>
<reference evidence="1 2" key="1">
    <citation type="submission" date="2013-07" db="EMBL/GenBank/DDBJ databases">
        <authorList>
            <person name="Weinstock G."/>
            <person name="Sodergren E."/>
            <person name="Wylie T."/>
            <person name="Fulton L."/>
            <person name="Fulton R."/>
            <person name="Fronick C."/>
            <person name="O'Laughlin M."/>
            <person name="Godfrey J."/>
            <person name="Miner T."/>
            <person name="Herter B."/>
            <person name="Appelbaum E."/>
            <person name="Cordes M."/>
            <person name="Lek S."/>
            <person name="Wollam A."/>
            <person name="Pepin K.H."/>
            <person name="Palsikar V.B."/>
            <person name="Mitreva M."/>
            <person name="Wilson R.K."/>
        </authorList>
    </citation>
    <scope>NUCLEOTIDE SEQUENCE [LARGE SCALE GENOMIC DNA]</scope>
    <source>
        <strain evidence="1 2">ATCC 14940</strain>
    </source>
</reference>
<accession>A0ABC9U2U8</accession>
<comment type="caution">
    <text evidence="1">The sequence shown here is derived from an EMBL/GenBank/DDBJ whole genome shotgun (WGS) entry which is preliminary data.</text>
</comment>
<evidence type="ECO:0000313" key="1">
    <source>
        <dbReference type="EMBL" id="ERI80118.1"/>
    </source>
</evidence>
<name>A0ABC9U2U8_CLOSY</name>